<accession>A0A238KJN7</accession>
<dbReference type="AlphaFoldDB" id="A0A238KJN7"/>
<gene>
    <name evidence="1" type="ORF">OCA8868_02697</name>
</gene>
<keyword evidence="2" id="KW-1185">Reference proteome</keyword>
<sequence length="100" mass="11044">MGWCLLASSEVTLNESRIAFNSLNPGGSTEDAAHSVYAMPDSQSAYINESWARHAVAQSPLLRQVRALFARLNVKPQMVLAGNLVPLPLLRRLSTLIQRR</sequence>
<reference evidence="2" key="1">
    <citation type="submission" date="2017-05" db="EMBL/GenBank/DDBJ databases">
        <authorList>
            <person name="Rodrigo-Torres L."/>
            <person name="Arahal R. D."/>
            <person name="Lucena T."/>
        </authorList>
    </citation>
    <scope>NUCLEOTIDE SEQUENCE [LARGE SCALE GENOMIC DNA]</scope>
    <source>
        <strain evidence="2">CECT 8868</strain>
    </source>
</reference>
<name>A0A238KJN7_9RHOB</name>
<protein>
    <submittedName>
        <fullName evidence="1">Uncharacterized protein</fullName>
    </submittedName>
</protein>
<dbReference type="Proteomes" id="UP000203464">
    <property type="component" value="Unassembled WGS sequence"/>
</dbReference>
<organism evidence="1 2">
    <name type="scientific">Octadecabacter ascidiaceicola</name>
    <dbReference type="NCBI Taxonomy" id="1655543"/>
    <lineage>
        <taxon>Bacteria</taxon>
        <taxon>Pseudomonadati</taxon>
        <taxon>Pseudomonadota</taxon>
        <taxon>Alphaproteobacteria</taxon>
        <taxon>Rhodobacterales</taxon>
        <taxon>Roseobacteraceae</taxon>
        <taxon>Octadecabacter</taxon>
    </lineage>
</organism>
<dbReference type="EMBL" id="FXYD01000004">
    <property type="protein sequence ID" value="SMX42302.1"/>
    <property type="molecule type" value="Genomic_DNA"/>
</dbReference>
<proteinExistence type="predicted"/>
<evidence type="ECO:0000313" key="1">
    <source>
        <dbReference type="EMBL" id="SMX42302.1"/>
    </source>
</evidence>
<evidence type="ECO:0000313" key="2">
    <source>
        <dbReference type="Proteomes" id="UP000203464"/>
    </source>
</evidence>